<keyword evidence="3 4" id="KW-0732">Signal</keyword>
<evidence type="ECO:0000256" key="1">
    <source>
        <dbReference type="ARBA" id="ARBA00010333"/>
    </source>
</evidence>
<comment type="similarity">
    <text evidence="1">Belongs to the bacterial solute-binding protein 3 family.</text>
</comment>
<gene>
    <name evidence="6" type="ORF">BEN30_08005</name>
</gene>
<dbReference type="PANTHER" id="PTHR30085:SF7">
    <property type="entry name" value="AMINO-ACID ABC TRANSPORTER-BINDING PROTEIN YHDW-RELATED"/>
    <property type="match status" value="1"/>
</dbReference>
<feature type="domain" description="Solute-binding protein family 3/N-terminal" evidence="5">
    <location>
        <begin position="45"/>
        <end position="275"/>
    </location>
</feature>
<name>A0A1E5Q8S6_9PROT</name>
<dbReference type="PANTHER" id="PTHR30085">
    <property type="entry name" value="AMINO ACID ABC TRANSPORTER PERMEASE"/>
    <property type="match status" value="1"/>
</dbReference>
<dbReference type="AlphaFoldDB" id="A0A1E5Q8S6"/>
<evidence type="ECO:0000259" key="5">
    <source>
        <dbReference type="SMART" id="SM00062"/>
    </source>
</evidence>
<keyword evidence="2" id="KW-0813">Transport</keyword>
<dbReference type="Proteomes" id="UP000095347">
    <property type="component" value="Unassembled WGS sequence"/>
</dbReference>
<keyword evidence="7" id="KW-1185">Reference proteome</keyword>
<feature type="signal peptide" evidence="4">
    <location>
        <begin position="1"/>
        <end position="33"/>
    </location>
</feature>
<evidence type="ECO:0000256" key="4">
    <source>
        <dbReference type="SAM" id="SignalP"/>
    </source>
</evidence>
<dbReference type="Gene3D" id="3.40.190.10">
    <property type="entry name" value="Periplasmic binding protein-like II"/>
    <property type="match status" value="2"/>
</dbReference>
<dbReference type="GO" id="GO:0006865">
    <property type="term" value="P:amino acid transport"/>
    <property type="evidence" value="ECO:0007669"/>
    <property type="project" value="TreeGrafter"/>
</dbReference>
<dbReference type="SMART" id="SM00062">
    <property type="entry name" value="PBPb"/>
    <property type="match status" value="1"/>
</dbReference>
<feature type="chain" id="PRO_5009184125" description="Solute-binding protein family 3/N-terminal domain-containing protein" evidence="4">
    <location>
        <begin position="34"/>
        <end position="351"/>
    </location>
</feature>
<dbReference type="InterPro" id="IPR001638">
    <property type="entry name" value="Solute-binding_3/MltF_N"/>
</dbReference>
<protein>
    <recommendedName>
        <fullName evidence="5">Solute-binding protein family 3/N-terminal domain-containing protein</fullName>
    </recommendedName>
</protein>
<accession>A0A1E5Q8S6</accession>
<comment type="caution">
    <text evidence="6">The sequence shown here is derived from an EMBL/GenBank/DDBJ whole genome shotgun (WGS) entry which is preliminary data.</text>
</comment>
<reference evidence="7" key="1">
    <citation type="submission" date="2016-07" db="EMBL/GenBank/DDBJ databases">
        <authorList>
            <person name="Florea S."/>
            <person name="Webb J.S."/>
            <person name="Jaromczyk J."/>
            <person name="Schardl C.L."/>
        </authorList>
    </citation>
    <scope>NUCLEOTIDE SEQUENCE [LARGE SCALE GENOMIC DNA]</scope>
    <source>
        <strain evidence="7">MV-1</strain>
    </source>
</reference>
<evidence type="ECO:0000256" key="2">
    <source>
        <dbReference type="ARBA" id="ARBA00022448"/>
    </source>
</evidence>
<evidence type="ECO:0000313" key="7">
    <source>
        <dbReference type="Proteomes" id="UP000095347"/>
    </source>
</evidence>
<organism evidence="6 7">
    <name type="scientific">Magnetovibrio blakemorei</name>
    <dbReference type="NCBI Taxonomy" id="28181"/>
    <lineage>
        <taxon>Bacteria</taxon>
        <taxon>Pseudomonadati</taxon>
        <taxon>Pseudomonadota</taxon>
        <taxon>Alphaproteobacteria</taxon>
        <taxon>Rhodospirillales</taxon>
        <taxon>Magnetovibrionaceae</taxon>
        <taxon>Magnetovibrio</taxon>
    </lineage>
</organism>
<evidence type="ECO:0000256" key="3">
    <source>
        <dbReference type="ARBA" id="ARBA00022729"/>
    </source>
</evidence>
<evidence type="ECO:0000313" key="6">
    <source>
        <dbReference type="EMBL" id="OEJ67824.1"/>
    </source>
</evidence>
<sequence length="351" mass="38448">MKRSRFSRALPMAFPVALLVMMMVVTSSGVVQAASTIETVKNRGFVLCGVTDRVPGFSLHEADGSWSGFFVDFCRAAGAAVLGNADAVQIESYWLDALEGREVDILHAGSTWTLVRDTTRMIDFPGIYFYDGQGFILHSNLGVKSLKDAMTTKDLKVCAIGPSSTARANLEEFIANTGVTWTLVPIQTMDGMWRAFFGGRCDMAIHDRSALVAVHAGRLDDSDDYVVLPEVISKEPLAPAVRSDDVQWRDLIFWVTMATIAAEDLGVNQDNVDDMLAHSTSPEVRRLLGADPGIGVGFGLSDDWAYQVIKQLGNYGEIFARNLGPKTQFKMSRGLNQLWRDGGLLYAPPVR</sequence>
<dbReference type="InterPro" id="IPR051455">
    <property type="entry name" value="Bact_solute-bind_prot3"/>
</dbReference>
<proteinExistence type="inferred from homology"/>
<dbReference type="STRING" id="28181.BEN30_08005"/>
<dbReference type="EMBL" id="MCGG01000019">
    <property type="protein sequence ID" value="OEJ67824.1"/>
    <property type="molecule type" value="Genomic_DNA"/>
</dbReference>
<dbReference type="SUPFAM" id="SSF53850">
    <property type="entry name" value="Periplasmic binding protein-like II"/>
    <property type="match status" value="1"/>
</dbReference>
<dbReference type="CDD" id="cd13692">
    <property type="entry name" value="PBP2_BztA"/>
    <property type="match status" value="1"/>
</dbReference>